<keyword evidence="3" id="KW-0067">ATP-binding</keyword>
<gene>
    <name evidence="7" type="ORF">KUTeg_011714</name>
</gene>
<keyword evidence="2" id="KW-0547">Nucleotide-binding</keyword>
<feature type="region of interest" description="Disordered" evidence="5">
    <location>
        <begin position="1"/>
        <end position="34"/>
    </location>
</feature>
<dbReference type="EMBL" id="JARBDR010000640">
    <property type="protein sequence ID" value="KAJ8309849.1"/>
    <property type="molecule type" value="Genomic_DNA"/>
</dbReference>
<dbReference type="PANTHER" id="PTHR18937">
    <property type="entry name" value="STRUCTURAL MAINTENANCE OF CHROMOSOMES SMC FAMILY MEMBER"/>
    <property type="match status" value="1"/>
</dbReference>
<evidence type="ECO:0000256" key="3">
    <source>
        <dbReference type="ARBA" id="ARBA00022840"/>
    </source>
</evidence>
<evidence type="ECO:0000313" key="8">
    <source>
        <dbReference type="Proteomes" id="UP001217089"/>
    </source>
</evidence>
<accession>A0ABQ9EXF2</accession>
<evidence type="ECO:0000256" key="2">
    <source>
        <dbReference type="ARBA" id="ARBA00022741"/>
    </source>
</evidence>
<keyword evidence="8" id="KW-1185">Reference proteome</keyword>
<dbReference type="Pfam" id="PF02463">
    <property type="entry name" value="SMC_N"/>
    <property type="match status" value="1"/>
</dbReference>
<dbReference type="PANTHER" id="PTHR18937:SF172">
    <property type="entry name" value="STRUCTURAL MAINTENANCE OF CHROMOSOMES PROTEIN"/>
    <property type="match status" value="1"/>
</dbReference>
<feature type="compositionally biased region" description="Polar residues" evidence="5">
    <location>
        <begin position="14"/>
        <end position="23"/>
    </location>
</feature>
<dbReference type="Proteomes" id="UP001217089">
    <property type="component" value="Unassembled WGS sequence"/>
</dbReference>
<organism evidence="7 8">
    <name type="scientific">Tegillarca granosa</name>
    <name type="common">Malaysian cockle</name>
    <name type="synonym">Anadara granosa</name>
    <dbReference type="NCBI Taxonomy" id="220873"/>
    <lineage>
        <taxon>Eukaryota</taxon>
        <taxon>Metazoa</taxon>
        <taxon>Spiralia</taxon>
        <taxon>Lophotrochozoa</taxon>
        <taxon>Mollusca</taxon>
        <taxon>Bivalvia</taxon>
        <taxon>Autobranchia</taxon>
        <taxon>Pteriomorphia</taxon>
        <taxon>Arcoida</taxon>
        <taxon>Arcoidea</taxon>
        <taxon>Arcidae</taxon>
        <taxon>Tegillarca</taxon>
    </lineage>
</organism>
<dbReference type="InterPro" id="IPR027417">
    <property type="entry name" value="P-loop_NTPase"/>
</dbReference>
<comment type="caution">
    <text evidence="7">The sequence shown here is derived from an EMBL/GenBank/DDBJ whole genome shotgun (WGS) entry which is preliminary data.</text>
</comment>
<dbReference type="SUPFAM" id="SSF52540">
    <property type="entry name" value="P-loop containing nucleoside triphosphate hydrolases"/>
    <property type="match status" value="1"/>
</dbReference>
<evidence type="ECO:0000256" key="1">
    <source>
        <dbReference type="ARBA" id="ARBA00004123"/>
    </source>
</evidence>
<evidence type="ECO:0000256" key="5">
    <source>
        <dbReference type="SAM" id="MobiDB-lite"/>
    </source>
</evidence>
<protein>
    <recommendedName>
        <fullName evidence="6">RecF/RecN/SMC N-terminal domain-containing protein</fullName>
    </recommendedName>
</protein>
<comment type="subcellular location">
    <subcellularLocation>
        <location evidence="1">Nucleus</location>
    </subcellularLocation>
</comment>
<feature type="domain" description="RecF/RecN/SMC N-terminal" evidence="6">
    <location>
        <begin position="106"/>
        <end position="244"/>
    </location>
</feature>
<reference evidence="7 8" key="1">
    <citation type="submission" date="2022-12" db="EMBL/GenBank/DDBJ databases">
        <title>Chromosome-level genome of Tegillarca granosa.</title>
        <authorList>
            <person name="Kim J."/>
        </authorList>
    </citation>
    <scope>NUCLEOTIDE SEQUENCE [LARGE SCALE GENOMIC DNA]</scope>
    <source>
        <strain evidence="7">Teg-2019</strain>
        <tissue evidence="7">Adductor muscle</tissue>
    </source>
</reference>
<evidence type="ECO:0000256" key="4">
    <source>
        <dbReference type="ARBA" id="ARBA00023242"/>
    </source>
</evidence>
<keyword evidence="4" id="KW-0539">Nucleus</keyword>
<evidence type="ECO:0000259" key="6">
    <source>
        <dbReference type="Pfam" id="PF02463"/>
    </source>
</evidence>
<sequence>MPARKKKGQEKDSNVNGETPMETNEQEENVDENQDVASVVTPRVFNIEEKYLYPVLLRIIWSRPVKPISADGPKVTWCRQANYGPIEIPPAPEKVATYEVNGPRLMITHIVNYNFKSYAGTQTLGPFHKSFTSIVGPNGSGKSNVIDSMLFVFGFRANKIRSKKISVLIHNSENHKDIESCSVSVHFQKIIDTGPGDDEFTVVPNSKFVVCRTAFRDNSSHYTVDGKKVTFKDVATLLRGSGIDLVHNRFLILQGEVEQISMMKSKAQKEGDEGMLEYLEDIIGSNRFQEPIDILSKRVETLNEFRAEKLNRVKAVEKEKDDLEGPKNEAVEFLSKENDIVKLKNSLYHKYISECAENESKASEKCNEIKEGMKEVTDKIKAITDTKKKHYKTYTEKNQEYDNLVKLCEENKEKFAEFEKQDVEELKLVPEQSEKAIAEFKRNWSD</sequence>
<name>A0ABQ9EXF2_TEGGR</name>
<dbReference type="Gene3D" id="3.40.50.300">
    <property type="entry name" value="P-loop containing nucleotide triphosphate hydrolases"/>
    <property type="match status" value="1"/>
</dbReference>
<dbReference type="InterPro" id="IPR003395">
    <property type="entry name" value="RecF/RecN/SMC_N"/>
</dbReference>
<evidence type="ECO:0000313" key="7">
    <source>
        <dbReference type="EMBL" id="KAJ8309849.1"/>
    </source>
</evidence>
<feature type="compositionally biased region" description="Acidic residues" evidence="5">
    <location>
        <begin position="24"/>
        <end position="34"/>
    </location>
</feature>
<proteinExistence type="predicted"/>